<evidence type="ECO:0000259" key="1">
    <source>
        <dbReference type="Pfam" id="PF25559"/>
    </source>
</evidence>
<sequence>MQLESALDDRILGASKGAITLDRSNLIRHASALMATQSRRELLLFGRNFDPQLYDSQPFLDGVRRLALHRPSICVRILLFDTRKATGTGHRLIELSRRLTSRIAIQCVCEDDRERLDAFLIADERGYIRRRLADTMEAVADFDNPQDSRLLRMDFEQMWERSNPDTEMRRLFL</sequence>
<protein>
    <recommendedName>
        <fullName evidence="1">DUF7931 domain-containing protein</fullName>
    </recommendedName>
</protein>
<dbReference type="Proteomes" id="UP001597337">
    <property type="component" value="Unassembled WGS sequence"/>
</dbReference>
<proteinExistence type="predicted"/>
<accession>A0ABW4Y521</accession>
<feature type="domain" description="DUF7931" evidence="1">
    <location>
        <begin position="28"/>
        <end position="171"/>
    </location>
</feature>
<dbReference type="RefSeq" id="WP_386023483.1">
    <property type="nucleotide sequence ID" value="NZ_JBHUHX010000007.1"/>
</dbReference>
<reference evidence="3" key="1">
    <citation type="journal article" date="2019" name="Int. J. Syst. Evol. Microbiol.">
        <title>The Global Catalogue of Microorganisms (GCM) 10K type strain sequencing project: providing services to taxonomists for standard genome sequencing and annotation.</title>
        <authorList>
            <consortium name="The Broad Institute Genomics Platform"/>
            <consortium name="The Broad Institute Genome Sequencing Center for Infectious Disease"/>
            <person name="Wu L."/>
            <person name="Ma J."/>
        </authorList>
    </citation>
    <scope>NUCLEOTIDE SEQUENCE [LARGE SCALE GENOMIC DNA]</scope>
    <source>
        <strain evidence="3">KACC 12597</strain>
    </source>
</reference>
<evidence type="ECO:0000313" key="2">
    <source>
        <dbReference type="EMBL" id="MFD2110973.1"/>
    </source>
</evidence>
<dbReference type="EMBL" id="JBHUHX010000007">
    <property type="protein sequence ID" value="MFD2110973.1"/>
    <property type="molecule type" value="Genomic_DNA"/>
</dbReference>
<gene>
    <name evidence="2" type="ORF">ACFSJC_03855</name>
</gene>
<evidence type="ECO:0000313" key="3">
    <source>
        <dbReference type="Proteomes" id="UP001597337"/>
    </source>
</evidence>
<organism evidence="2 3">
    <name type="scientific">Thiorhodococcus fuscus</name>
    <dbReference type="NCBI Taxonomy" id="527200"/>
    <lineage>
        <taxon>Bacteria</taxon>
        <taxon>Pseudomonadati</taxon>
        <taxon>Pseudomonadota</taxon>
        <taxon>Gammaproteobacteria</taxon>
        <taxon>Chromatiales</taxon>
        <taxon>Chromatiaceae</taxon>
        <taxon>Thiorhodococcus</taxon>
    </lineage>
</organism>
<dbReference type="InterPro" id="IPR057691">
    <property type="entry name" value="DUF7931"/>
</dbReference>
<dbReference type="Pfam" id="PF25559">
    <property type="entry name" value="DUF7931"/>
    <property type="match status" value="1"/>
</dbReference>
<keyword evidence="3" id="KW-1185">Reference proteome</keyword>
<name>A0ABW4Y521_9GAMM</name>
<comment type="caution">
    <text evidence="2">The sequence shown here is derived from an EMBL/GenBank/DDBJ whole genome shotgun (WGS) entry which is preliminary data.</text>
</comment>